<organism evidence="9 10">
    <name type="scientific">Tritrichomonas musculus</name>
    <dbReference type="NCBI Taxonomy" id="1915356"/>
    <lineage>
        <taxon>Eukaryota</taxon>
        <taxon>Metamonada</taxon>
        <taxon>Parabasalia</taxon>
        <taxon>Tritrichomonadida</taxon>
        <taxon>Tritrichomonadidae</taxon>
        <taxon>Tritrichomonas</taxon>
    </lineage>
</organism>
<gene>
    <name evidence="9" type="ORF">M9Y10_014868</name>
</gene>
<dbReference type="InterPro" id="IPR017441">
    <property type="entry name" value="Protein_kinase_ATP_BS"/>
</dbReference>
<keyword evidence="3 6" id="KW-0547">Nucleotide-binding</keyword>
<evidence type="ECO:0000313" key="10">
    <source>
        <dbReference type="Proteomes" id="UP001470230"/>
    </source>
</evidence>
<protein>
    <recommendedName>
        <fullName evidence="8">Protein kinase domain-containing protein</fullName>
    </recommendedName>
</protein>
<keyword evidence="10" id="KW-1185">Reference proteome</keyword>
<feature type="domain" description="Protein kinase" evidence="8">
    <location>
        <begin position="24"/>
        <end position="274"/>
    </location>
</feature>
<evidence type="ECO:0000256" key="3">
    <source>
        <dbReference type="ARBA" id="ARBA00022741"/>
    </source>
</evidence>
<evidence type="ECO:0000256" key="4">
    <source>
        <dbReference type="ARBA" id="ARBA00022777"/>
    </source>
</evidence>
<dbReference type="PANTHER" id="PTHR24346:SF82">
    <property type="entry name" value="KP78A-RELATED"/>
    <property type="match status" value="1"/>
</dbReference>
<dbReference type="EMBL" id="JAPFFF010000002">
    <property type="protein sequence ID" value="KAK8896941.1"/>
    <property type="molecule type" value="Genomic_DNA"/>
</dbReference>
<keyword evidence="5 6" id="KW-0067">ATP-binding</keyword>
<dbReference type="PANTHER" id="PTHR24346">
    <property type="entry name" value="MAP/MICROTUBULE AFFINITY-REGULATING KINASE"/>
    <property type="match status" value="1"/>
</dbReference>
<evidence type="ECO:0000313" key="9">
    <source>
        <dbReference type="EMBL" id="KAK8896941.1"/>
    </source>
</evidence>
<dbReference type="Gene3D" id="1.10.510.10">
    <property type="entry name" value="Transferase(Phosphotransferase) domain 1"/>
    <property type="match status" value="1"/>
</dbReference>
<evidence type="ECO:0000256" key="5">
    <source>
        <dbReference type="ARBA" id="ARBA00022840"/>
    </source>
</evidence>
<keyword evidence="4" id="KW-0418">Kinase</keyword>
<evidence type="ECO:0000256" key="1">
    <source>
        <dbReference type="ARBA" id="ARBA00022527"/>
    </source>
</evidence>
<evidence type="ECO:0000256" key="7">
    <source>
        <dbReference type="RuleBase" id="RU000304"/>
    </source>
</evidence>
<dbReference type="InterPro" id="IPR000719">
    <property type="entry name" value="Prot_kinase_dom"/>
</dbReference>
<dbReference type="PROSITE" id="PS00108">
    <property type="entry name" value="PROTEIN_KINASE_ST"/>
    <property type="match status" value="1"/>
</dbReference>
<dbReference type="PROSITE" id="PS00107">
    <property type="entry name" value="PROTEIN_KINASE_ATP"/>
    <property type="match status" value="1"/>
</dbReference>
<proteinExistence type="inferred from homology"/>
<keyword evidence="1 7" id="KW-0723">Serine/threonine-protein kinase</keyword>
<dbReference type="Proteomes" id="UP001470230">
    <property type="component" value="Unassembled WGS sequence"/>
</dbReference>
<name>A0ABR2L1T8_9EUKA</name>
<keyword evidence="2" id="KW-0808">Transferase</keyword>
<dbReference type="InterPro" id="IPR011009">
    <property type="entry name" value="Kinase-like_dom_sf"/>
</dbReference>
<dbReference type="SMART" id="SM00220">
    <property type="entry name" value="S_TKc"/>
    <property type="match status" value="1"/>
</dbReference>
<accession>A0ABR2L1T8</accession>
<dbReference type="InterPro" id="IPR008271">
    <property type="entry name" value="Ser/Thr_kinase_AS"/>
</dbReference>
<dbReference type="SUPFAM" id="SSF56112">
    <property type="entry name" value="Protein kinase-like (PK-like)"/>
    <property type="match status" value="1"/>
</dbReference>
<comment type="caution">
    <text evidence="9">The sequence shown here is derived from an EMBL/GenBank/DDBJ whole genome shotgun (WGS) entry which is preliminary data.</text>
</comment>
<comment type="similarity">
    <text evidence="7">Belongs to the protein kinase superfamily.</text>
</comment>
<reference evidence="9 10" key="1">
    <citation type="submission" date="2024-04" db="EMBL/GenBank/DDBJ databases">
        <title>Tritrichomonas musculus Genome.</title>
        <authorList>
            <person name="Alves-Ferreira E."/>
            <person name="Grigg M."/>
            <person name="Lorenzi H."/>
            <person name="Galac M."/>
        </authorList>
    </citation>
    <scope>NUCLEOTIDE SEQUENCE [LARGE SCALE GENOMIC DNA]</scope>
    <source>
        <strain evidence="9 10">EAF2021</strain>
    </source>
</reference>
<dbReference type="PROSITE" id="PS50011">
    <property type="entry name" value="PROTEIN_KINASE_DOM"/>
    <property type="match status" value="1"/>
</dbReference>
<dbReference type="Pfam" id="PF00069">
    <property type="entry name" value="Pkinase"/>
    <property type="match status" value="1"/>
</dbReference>
<feature type="binding site" evidence="6">
    <location>
        <position position="53"/>
    </location>
    <ligand>
        <name>ATP</name>
        <dbReference type="ChEBI" id="CHEBI:30616"/>
    </ligand>
</feature>
<sequence length="277" mass="32818">MSTIFRSQNSRKYKIIIPKSFNGYTIIKELGAGSFSVTVLIEKDDTKELFAAKIILRDQMIERRMYDHMNREIEFTRKFDHPNIIKFYDSFIIKNDKQQDFLIIIEEYCSKGELYYYINNQENVDEKEVKRISKSIAEAIKYLHEMKIAHCDIKPENILLDENMNPKLIDFGLSVDLDDEYVKPCGTAYYAAPELFNKQRKFVNRLKLDIYSFGIVLYMMHERKFPWKNFDEKRFSKFKVETSDPKLNSLVKKCTDLNGGGRPTAKMLVEDDYFKCE</sequence>
<evidence type="ECO:0000256" key="6">
    <source>
        <dbReference type="PROSITE-ProRule" id="PRU10141"/>
    </source>
</evidence>
<evidence type="ECO:0000256" key="2">
    <source>
        <dbReference type="ARBA" id="ARBA00022679"/>
    </source>
</evidence>
<evidence type="ECO:0000259" key="8">
    <source>
        <dbReference type="PROSITE" id="PS50011"/>
    </source>
</evidence>